<dbReference type="Proteomes" id="UP000215914">
    <property type="component" value="Chromosome 8"/>
</dbReference>
<gene>
    <name evidence="3" type="ORF">HannXRQ_Chr08g0229891</name>
    <name evidence="2" type="ORF">HanXRQr2_Chr08g0345951</name>
</gene>
<dbReference type="OMA" id="MASCARD"/>
<feature type="compositionally biased region" description="Polar residues" evidence="1">
    <location>
        <begin position="1"/>
        <end position="12"/>
    </location>
</feature>
<feature type="region of interest" description="Disordered" evidence="1">
    <location>
        <begin position="1"/>
        <end position="33"/>
    </location>
</feature>
<dbReference type="FunCoup" id="A0A251U6W6">
    <property type="interactions" value="1198"/>
</dbReference>
<dbReference type="GO" id="GO:0004683">
    <property type="term" value="F:calcium/calmodulin-dependent protein kinase activity"/>
    <property type="evidence" value="ECO:0007669"/>
    <property type="project" value="UniProtKB-EC"/>
</dbReference>
<organism evidence="3 4">
    <name type="scientific">Helianthus annuus</name>
    <name type="common">Common sunflower</name>
    <dbReference type="NCBI Taxonomy" id="4232"/>
    <lineage>
        <taxon>Eukaryota</taxon>
        <taxon>Viridiplantae</taxon>
        <taxon>Streptophyta</taxon>
        <taxon>Embryophyta</taxon>
        <taxon>Tracheophyta</taxon>
        <taxon>Spermatophyta</taxon>
        <taxon>Magnoliopsida</taxon>
        <taxon>eudicotyledons</taxon>
        <taxon>Gunneridae</taxon>
        <taxon>Pentapetalae</taxon>
        <taxon>asterids</taxon>
        <taxon>campanulids</taxon>
        <taxon>Asterales</taxon>
        <taxon>Asteraceae</taxon>
        <taxon>Asteroideae</taxon>
        <taxon>Heliantheae alliance</taxon>
        <taxon>Heliantheae</taxon>
        <taxon>Helianthus</taxon>
    </lineage>
</organism>
<keyword evidence="4" id="KW-1185">Reference proteome</keyword>
<dbReference type="AlphaFoldDB" id="A0A251U6W6"/>
<dbReference type="Gramene" id="mRNA:HanXRQr2_Chr08g0345951">
    <property type="protein sequence ID" value="CDS:HanXRQr2_Chr08g0345951.1"/>
    <property type="gene ID" value="HanXRQr2_Chr08g0345951"/>
</dbReference>
<reference evidence="3" key="2">
    <citation type="submission" date="2017-02" db="EMBL/GenBank/DDBJ databases">
        <title>Sunflower complete genome.</title>
        <authorList>
            <person name="Langlade N."/>
            <person name="Munos S."/>
        </authorList>
    </citation>
    <scope>NUCLEOTIDE SEQUENCE [LARGE SCALE GENOMIC DNA]</scope>
    <source>
        <tissue evidence="3">Leaves</tissue>
    </source>
</reference>
<keyword evidence="2" id="KW-0418">Kinase</keyword>
<evidence type="ECO:0000313" key="2">
    <source>
        <dbReference type="EMBL" id="KAF5795978.1"/>
    </source>
</evidence>
<keyword evidence="2" id="KW-0808">Transferase</keyword>
<evidence type="ECO:0000313" key="3">
    <source>
        <dbReference type="EMBL" id="OTG19065.1"/>
    </source>
</evidence>
<dbReference type="EMBL" id="MNCJ02000323">
    <property type="protein sequence ID" value="KAF5795978.1"/>
    <property type="molecule type" value="Genomic_DNA"/>
</dbReference>
<reference evidence="2 4" key="1">
    <citation type="journal article" date="2017" name="Nature">
        <title>The sunflower genome provides insights into oil metabolism, flowering and Asterid evolution.</title>
        <authorList>
            <person name="Badouin H."/>
            <person name="Gouzy J."/>
            <person name="Grassa C.J."/>
            <person name="Murat F."/>
            <person name="Staton S.E."/>
            <person name="Cottret L."/>
            <person name="Lelandais-Briere C."/>
            <person name="Owens G.L."/>
            <person name="Carrere S."/>
            <person name="Mayjonade B."/>
            <person name="Legrand L."/>
            <person name="Gill N."/>
            <person name="Kane N.C."/>
            <person name="Bowers J.E."/>
            <person name="Hubner S."/>
            <person name="Bellec A."/>
            <person name="Berard A."/>
            <person name="Berges H."/>
            <person name="Blanchet N."/>
            <person name="Boniface M.C."/>
            <person name="Brunel D."/>
            <person name="Catrice O."/>
            <person name="Chaidir N."/>
            <person name="Claudel C."/>
            <person name="Donnadieu C."/>
            <person name="Faraut T."/>
            <person name="Fievet G."/>
            <person name="Helmstetter N."/>
            <person name="King M."/>
            <person name="Knapp S.J."/>
            <person name="Lai Z."/>
            <person name="Le Paslier M.C."/>
            <person name="Lippi Y."/>
            <person name="Lorenzon L."/>
            <person name="Mandel J.R."/>
            <person name="Marage G."/>
            <person name="Marchand G."/>
            <person name="Marquand E."/>
            <person name="Bret-Mestries E."/>
            <person name="Morien E."/>
            <person name="Nambeesan S."/>
            <person name="Nguyen T."/>
            <person name="Pegot-Espagnet P."/>
            <person name="Pouilly N."/>
            <person name="Raftis F."/>
            <person name="Sallet E."/>
            <person name="Schiex T."/>
            <person name="Thomas J."/>
            <person name="Vandecasteele C."/>
            <person name="Vares D."/>
            <person name="Vear F."/>
            <person name="Vautrin S."/>
            <person name="Crespi M."/>
            <person name="Mangin B."/>
            <person name="Burke J.M."/>
            <person name="Salse J."/>
            <person name="Munos S."/>
            <person name="Vincourt P."/>
            <person name="Rieseberg L.H."/>
            <person name="Langlade N.B."/>
        </authorList>
    </citation>
    <scope>NUCLEOTIDE SEQUENCE [LARGE SCALE GENOMIC DNA]</scope>
    <source>
        <strain evidence="4">cv. SF193</strain>
        <tissue evidence="2">Leaves</tissue>
    </source>
</reference>
<proteinExistence type="predicted"/>
<dbReference type="PANTHER" id="PTHR34120">
    <property type="entry name" value="EXPRESSED PROTEIN"/>
    <property type="match status" value="1"/>
</dbReference>
<sequence length="298" mass="32530">MQQFNSDSQLPVTSGDRKTACDTLTVTDPDIPDSTVVELPPDFPPESFWLSKDAEFDWFDRNAFLDRNDSTKGNANSTNFNQIINPSYSISSSQRYLTKSKAAIIGLPKPQNTTYVDSKRRHCKPVNVRLFPSRSYSVGRGKAPATATVTVTEPSSPKVTCIGRVRSKRRRSRRKSSVQPTEPVKSASQRSGTSKAHRSGLLSRITALFRSDGNRRRKNGRNEKNGKLLTEKVVVSTENSVTQKICVSVKPVVSEPVTPSGPPGLGGMIRFASGHRSGYDVAGCGSLEFGVTSSTKVC</sequence>
<dbReference type="OrthoDB" id="696504at2759"/>
<dbReference type="EC" id="2.7.11.17" evidence="2"/>
<accession>A0A251U6W6</accession>
<evidence type="ECO:0000256" key="1">
    <source>
        <dbReference type="SAM" id="MobiDB-lite"/>
    </source>
</evidence>
<dbReference type="InParanoid" id="A0A251U6W6"/>
<reference evidence="2" key="3">
    <citation type="submission" date="2020-06" db="EMBL/GenBank/DDBJ databases">
        <title>Helianthus annuus Genome sequencing and assembly Release 2.</title>
        <authorList>
            <person name="Gouzy J."/>
            <person name="Langlade N."/>
            <person name="Munos S."/>
        </authorList>
    </citation>
    <scope>NUCLEOTIDE SEQUENCE</scope>
    <source>
        <tissue evidence="2">Leaves</tissue>
    </source>
</reference>
<feature type="region of interest" description="Disordered" evidence="1">
    <location>
        <begin position="164"/>
        <end position="201"/>
    </location>
</feature>
<dbReference type="PANTHER" id="PTHR34120:SF25">
    <property type="entry name" value="CALCIUM_CALMODULIN-DEPENDENT PROTEIN KINASE"/>
    <property type="match status" value="1"/>
</dbReference>
<feature type="compositionally biased region" description="Basic residues" evidence="1">
    <location>
        <begin position="165"/>
        <end position="176"/>
    </location>
</feature>
<protein>
    <submittedName>
        <fullName evidence="2">Calcium/calmodulin-dependent protein kinase</fullName>
        <ecNumber evidence="2">2.7.11.17</ecNumber>
    </submittedName>
</protein>
<evidence type="ECO:0000313" key="4">
    <source>
        <dbReference type="Proteomes" id="UP000215914"/>
    </source>
</evidence>
<name>A0A251U6W6_HELAN</name>
<dbReference type="EMBL" id="CM007897">
    <property type="protein sequence ID" value="OTG19065.1"/>
    <property type="molecule type" value="Genomic_DNA"/>
</dbReference>